<keyword evidence="8" id="KW-1185">Reference proteome</keyword>
<dbReference type="InterPro" id="IPR023408">
    <property type="entry name" value="MscS_beta-dom_sf"/>
</dbReference>
<evidence type="ECO:0000256" key="5">
    <source>
        <dbReference type="SAM" id="Phobius"/>
    </source>
</evidence>
<evidence type="ECO:0000256" key="1">
    <source>
        <dbReference type="ARBA" id="ARBA00004370"/>
    </source>
</evidence>
<feature type="transmembrane region" description="Helical" evidence="5">
    <location>
        <begin position="18"/>
        <end position="40"/>
    </location>
</feature>
<dbReference type="InterPro" id="IPR006685">
    <property type="entry name" value="MscS_channel_2nd"/>
</dbReference>
<feature type="transmembrane region" description="Helical" evidence="5">
    <location>
        <begin position="61"/>
        <end position="79"/>
    </location>
</feature>
<organism evidence="7 8">
    <name type="scientific">Desulfoprunum benzoelyticum</name>
    <dbReference type="NCBI Taxonomy" id="1506996"/>
    <lineage>
        <taxon>Bacteria</taxon>
        <taxon>Pseudomonadati</taxon>
        <taxon>Thermodesulfobacteriota</taxon>
        <taxon>Desulfobulbia</taxon>
        <taxon>Desulfobulbales</taxon>
        <taxon>Desulfobulbaceae</taxon>
        <taxon>Desulfoprunum</taxon>
    </lineage>
</organism>
<sequence length="270" mass="29881">MPNENQIGRIFKSIDTAVIWELAIIVAATVVLIVAVQRIVPWLANRLPGRKRLFILSTAPYLRFFIFLAALSMMVPLLIEPSLQNMVAILGSVGLALGFALKDYASGLIAGIVAMGEFNYRNGDWVQLGDVYGEVRHIGLRTVEIVTPDDSRVLVPHNFLWGQPVINSNNGDARLQCIADFYLHPQHDAHQVRNVLVDVALTSPYLYFDDPIAVIVNEEPWGTHYRLKAYPVAAAQQFRFITDMTVRGKAALLPLGVKFATAFATPANKG</sequence>
<evidence type="ECO:0000256" key="2">
    <source>
        <dbReference type="ARBA" id="ARBA00022692"/>
    </source>
</evidence>
<evidence type="ECO:0000256" key="4">
    <source>
        <dbReference type="ARBA" id="ARBA00023136"/>
    </source>
</evidence>
<dbReference type="AlphaFoldDB" id="A0A840USC3"/>
<feature type="domain" description="Mechanosensitive ion channel MscS" evidence="6">
    <location>
        <begin position="103"/>
        <end position="169"/>
    </location>
</feature>
<dbReference type="Proteomes" id="UP000539642">
    <property type="component" value="Unassembled WGS sequence"/>
</dbReference>
<evidence type="ECO:0000256" key="3">
    <source>
        <dbReference type="ARBA" id="ARBA00022989"/>
    </source>
</evidence>
<evidence type="ECO:0000313" key="7">
    <source>
        <dbReference type="EMBL" id="MBB5348545.1"/>
    </source>
</evidence>
<keyword evidence="2 5" id="KW-0812">Transmembrane</keyword>
<protein>
    <submittedName>
        <fullName evidence="7">Small-conductance mechanosensitive channel</fullName>
    </submittedName>
</protein>
<reference evidence="7 8" key="1">
    <citation type="submission" date="2020-08" db="EMBL/GenBank/DDBJ databases">
        <title>Genomic Encyclopedia of Type Strains, Phase IV (KMG-IV): sequencing the most valuable type-strain genomes for metagenomic binning, comparative biology and taxonomic classification.</title>
        <authorList>
            <person name="Goeker M."/>
        </authorList>
    </citation>
    <scope>NUCLEOTIDE SEQUENCE [LARGE SCALE GENOMIC DNA]</scope>
    <source>
        <strain evidence="7 8">DSM 28570</strain>
    </source>
</reference>
<comment type="subcellular location">
    <subcellularLocation>
        <location evidence="1">Membrane</location>
    </subcellularLocation>
</comment>
<name>A0A840USC3_9BACT</name>
<evidence type="ECO:0000313" key="8">
    <source>
        <dbReference type="Proteomes" id="UP000539642"/>
    </source>
</evidence>
<dbReference type="PANTHER" id="PTHR30221">
    <property type="entry name" value="SMALL-CONDUCTANCE MECHANOSENSITIVE CHANNEL"/>
    <property type="match status" value="1"/>
</dbReference>
<dbReference type="Gene3D" id="1.10.287.1260">
    <property type="match status" value="1"/>
</dbReference>
<dbReference type="InterPro" id="IPR010920">
    <property type="entry name" value="LSM_dom_sf"/>
</dbReference>
<dbReference type="SUPFAM" id="SSF50182">
    <property type="entry name" value="Sm-like ribonucleoproteins"/>
    <property type="match status" value="1"/>
</dbReference>
<evidence type="ECO:0000259" key="6">
    <source>
        <dbReference type="Pfam" id="PF00924"/>
    </source>
</evidence>
<comment type="caution">
    <text evidence="7">The sequence shown here is derived from an EMBL/GenBank/DDBJ whole genome shotgun (WGS) entry which is preliminary data.</text>
</comment>
<dbReference type="Gene3D" id="2.30.30.60">
    <property type="match status" value="1"/>
</dbReference>
<dbReference type="GO" id="GO:0016020">
    <property type="term" value="C:membrane"/>
    <property type="evidence" value="ECO:0007669"/>
    <property type="project" value="UniProtKB-SubCell"/>
</dbReference>
<accession>A0A840USC3</accession>
<dbReference type="GO" id="GO:0008381">
    <property type="term" value="F:mechanosensitive monoatomic ion channel activity"/>
    <property type="evidence" value="ECO:0007669"/>
    <property type="project" value="InterPro"/>
</dbReference>
<dbReference type="InterPro" id="IPR045275">
    <property type="entry name" value="MscS_archaea/bacteria_type"/>
</dbReference>
<gene>
    <name evidence="7" type="ORF">HNQ81_002281</name>
</gene>
<dbReference type="Pfam" id="PF00924">
    <property type="entry name" value="MS_channel_2nd"/>
    <property type="match status" value="1"/>
</dbReference>
<keyword evidence="3 5" id="KW-1133">Transmembrane helix</keyword>
<feature type="transmembrane region" description="Helical" evidence="5">
    <location>
        <begin position="85"/>
        <end position="101"/>
    </location>
</feature>
<proteinExistence type="predicted"/>
<dbReference type="RefSeq" id="WP_183351391.1">
    <property type="nucleotide sequence ID" value="NZ_JACHEO010000013.1"/>
</dbReference>
<keyword evidence="4 5" id="KW-0472">Membrane</keyword>
<dbReference type="PANTHER" id="PTHR30221:SF1">
    <property type="entry name" value="SMALL-CONDUCTANCE MECHANOSENSITIVE CHANNEL"/>
    <property type="match status" value="1"/>
</dbReference>
<dbReference type="EMBL" id="JACHEO010000013">
    <property type="protein sequence ID" value="MBB5348545.1"/>
    <property type="molecule type" value="Genomic_DNA"/>
</dbReference>